<dbReference type="EMBL" id="CM004474">
    <property type="protein sequence ID" value="OCT80583.1"/>
    <property type="molecule type" value="Genomic_DNA"/>
</dbReference>
<organism evidence="1 2">
    <name type="scientific">Xenopus laevis</name>
    <name type="common">African clawed frog</name>
    <dbReference type="NCBI Taxonomy" id="8355"/>
    <lineage>
        <taxon>Eukaryota</taxon>
        <taxon>Metazoa</taxon>
        <taxon>Chordata</taxon>
        <taxon>Craniata</taxon>
        <taxon>Vertebrata</taxon>
        <taxon>Euteleostomi</taxon>
        <taxon>Amphibia</taxon>
        <taxon>Batrachia</taxon>
        <taxon>Anura</taxon>
        <taxon>Pipoidea</taxon>
        <taxon>Pipidae</taxon>
        <taxon>Xenopodinae</taxon>
        <taxon>Xenopus</taxon>
        <taxon>Xenopus</taxon>
    </lineage>
</organism>
<dbReference type="Proteomes" id="UP000694892">
    <property type="component" value="Chromosome 5L"/>
</dbReference>
<name>A0A974HJY1_XENLA</name>
<proteinExistence type="predicted"/>
<evidence type="ECO:0000313" key="2">
    <source>
        <dbReference type="Proteomes" id="UP000694892"/>
    </source>
</evidence>
<gene>
    <name evidence="1" type="ORF">XELAEV_18027395mg</name>
</gene>
<evidence type="ECO:0000313" key="1">
    <source>
        <dbReference type="EMBL" id="OCT80583.1"/>
    </source>
</evidence>
<accession>A0A974HJY1</accession>
<dbReference type="AlphaFoldDB" id="A0A974HJY1"/>
<sequence>MLCLLHIYIQKEQKCQHQGSCVQKDMVCIHVLIQVFLDTRPLVLAFLFFLYMQSVLCTGADIIKLLGMRCCPYIHIYMCVCCERL</sequence>
<reference evidence="2" key="1">
    <citation type="journal article" date="2016" name="Nature">
        <title>Genome evolution in the allotetraploid frog Xenopus laevis.</title>
        <authorList>
            <person name="Session A.M."/>
            <person name="Uno Y."/>
            <person name="Kwon T."/>
            <person name="Chapman J.A."/>
            <person name="Toyoda A."/>
            <person name="Takahashi S."/>
            <person name="Fukui A."/>
            <person name="Hikosaka A."/>
            <person name="Suzuki A."/>
            <person name="Kondo M."/>
            <person name="van Heeringen S.J."/>
            <person name="Quigley I."/>
            <person name="Heinz S."/>
            <person name="Ogino H."/>
            <person name="Ochi H."/>
            <person name="Hellsten U."/>
            <person name="Lyons J.B."/>
            <person name="Simakov O."/>
            <person name="Putnam N."/>
            <person name="Stites J."/>
            <person name="Kuroki Y."/>
            <person name="Tanaka T."/>
            <person name="Michiue T."/>
            <person name="Watanabe M."/>
            <person name="Bogdanovic O."/>
            <person name="Lister R."/>
            <person name="Georgiou G."/>
            <person name="Paranjpe S.S."/>
            <person name="van Kruijsbergen I."/>
            <person name="Shu S."/>
            <person name="Carlson J."/>
            <person name="Kinoshita T."/>
            <person name="Ohta Y."/>
            <person name="Mawaribuchi S."/>
            <person name="Jenkins J."/>
            <person name="Grimwood J."/>
            <person name="Schmutz J."/>
            <person name="Mitros T."/>
            <person name="Mozaffari S.V."/>
            <person name="Suzuki Y."/>
            <person name="Haramoto Y."/>
            <person name="Yamamoto T.S."/>
            <person name="Takagi C."/>
            <person name="Heald R."/>
            <person name="Miller K."/>
            <person name="Haudenschild C."/>
            <person name="Kitzman J."/>
            <person name="Nakayama T."/>
            <person name="Izutsu Y."/>
            <person name="Robert J."/>
            <person name="Fortriede J."/>
            <person name="Burns K."/>
            <person name="Lotay V."/>
            <person name="Karimi K."/>
            <person name="Yasuoka Y."/>
            <person name="Dichmann D.S."/>
            <person name="Flajnik M.F."/>
            <person name="Houston D.W."/>
            <person name="Shendure J."/>
            <person name="DuPasquier L."/>
            <person name="Vize P.D."/>
            <person name="Zorn A.M."/>
            <person name="Ito M."/>
            <person name="Marcotte E.M."/>
            <person name="Wallingford J.B."/>
            <person name="Ito Y."/>
            <person name="Asashima M."/>
            <person name="Ueno N."/>
            <person name="Matsuda Y."/>
            <person name="Veenstra G.J."/>
            <person name="Fujiyama A."/>
            <person name="Harland R.M."/>
            <person name="Taira M."/>
            <person name="Rokhsar D.S."/>
        </authorList>
    </citation>
    <scope>NUCLEOTIDE SEQUENCE [LARGE SCALE GENOMIC DNA]</scope>
    <source>
        <strain evidence="2">J</strain>
    </source>
</reference>
<protein>
    <submittedName>
        <fullName evidence="1">Uncharacterized protein</fullName>
    </submittedName>
</protein>